<dbReference type="Proteomes" id="UP001634394">
    <property type="component" value="Unassembled WGS sequence"/>
</dbReference>
<organism evidence="8 9">
    <name type="scientific">Sinanodonta woodiana</name>
    <name type="common">Chinese pond mussel</name>
    <name type="synonym">Anodonta woodiana</name>
    <dbReference type="NCBI Taxonomy" id="1069815"/>
    <lineage>
        <taxon>Eukaryota</taxon>
        <taxon>Metazoa</taxon>
        <taxon>Spiralia</taxon>
        <taxon>Lophotrochozoa</taxon>
        <taxon>Mollusca</taxon>
        <taxon>Bivalvia</taxon>
        <taxon>Autobranchia</taxon>
        <taxon>Heteroconchia</taxon>
        <taxon>Palaeoheterodonta</taxon>
        <taxon>Unionida</taxon>
        <taxon>Unionoidea</taxon>
        <taxon>Unionidae</taxon>
        <taxon>Unioninae</taxon>
        <taxon>Sinanodonta</taxon>
    </lineage>
</organism>
<feature type="transmembrane region" description="Helical" evidence="7">
    <location>
        <begin position="15"/>
        <end position="34"/>
    </location>
</feature>
<evidence type="ECO:0000256" key="3">
    <source>
        <dbReference type="ARBA" id="ARBA00022729"/>
    </source>
</evidence>
<evidence type="ECO:0000256" key="1">
    <source>
        <dbReference type="ARBA" id="ARBA00005855"/>
    </source>
</evidence>
<evidence type="ECO:0000256" key="2">
    <source>
        <dbReference type="ARBA" id="ARBA00022630"/>
    </source>
</evidence>
<dbReference type="InterPro" id="IPR036188">
    <property type="entry name" value="FAD/NAD-bd_sf"/>
</dbReference>
<keyword evidence="4" id="KW-0274">FAD</keyword>
<dbReference type="PANTHER" id="PTHR46091:SF3">
    <property type="entry name" value="AMINE OXIDASE DOMAIN-CONTAINING PROTEIN"/>
    <property type="match status" value="1"/>
</dbReference>
<accession>A0ABD3V9Y2</accession>
<comment type="similarity">
    <text evidence="1">Belongs to the carotenoid/retinoid oxidoreductase family. CrtISO subfamily.</text>
</comment>
<dbReference type="Gene3D" id="3.50.50.60">
    <property type="entry name" value="FAD/NAD(P)-binding domain"/>
    <property type="match status" value="2"/>
</dbReference>
<dbReference type="AlphaFoldDB" id="A0ABD3V9Y2"/>
<keyword evidence="7" id="KW-0472">Membrane</keyword>
<keyword evidence="6" id="KW-0520">NAD</keyword>
<comment type="caution">
    <text evidence="8">The sequence shown here is derived from an EMBL/GenBank/DDBJ whole genome shotgun (WGS) entry which is preliminary data.</text>
</comment>
<evidence type="ECO:0000256" key="4">
    <source>
        <dbReference type="ARBA" id="ARBA00022827"/>
    </source>
</evidence>
<dbReference type="Pfam" id="PF13450">
    <property type="entry name" value="NAD_binding_8"/>
    <property type="match status" value="1"/>
</dbReference>
<protein>
    <recommendedName>
        <fullName evidence="10">All-trans-retinol 13,14-reductase</fullName>
    </recommendedName>
</protein>
<proteinExistence type="inferred from homology"/>
<dbReference type="InterPro" id="IPR052206">
    <property type="entry name" value="Retinol_saturase"/>
</dbReference>
<keyword evidence="3" id="KW-0732">Signal</keyword>
<dbReference type="EMBL" id="JBJQND010000013">
    <property type="protein sequence ID" value="KAL3857332.1"/>
    <property type="molecule type" value="Genomic_DNA"/>
</dbReference>
<sequence>MVLGKVFEYLLSSPSLLITLFLLYVFVYCLSLMFSGPKPGPNPFSAQWVKPPKDLVTDHAARNKVLKQRFRPNKVPENLDAVIIGSGIGGLTTAVLLARAGKKVLVLEQHDQAGGCCHTFVDKGFAFDTGIHYVGKMMEGNETRILIDQVTEGQVVWVPMDETYDTVVLGHPTKGKRFPMVAGKDKYIQTLEELFPSEKEAIHKFMQIMQDNKGAFIGVLAAKFMPKPLVRILAKTGIYGIMFPKYWKYHKKSIKQTLDDLTDNKDFKAVMSYLFGDAGPLPSQLSTLMYACLLNHYLPGAFYPLGGSSEIVYQIIPIIERHGGRVLVDAPVSQIIINENGRAVGVRVHKSSGDCDIYAKKVISDAGIHNTFKYLLPKEIAQKSVLYHLLENVGISISNMTVFVGLNGSNEELGLTAGNTWSYFDADVERACENYVALTLEEAAEAEVPLMFISFPSAKDPSWETQYPGKSSALLITLCPYDWFTTWEKQNCKHRGEDYVDLKERIGKQMWLQCQQLFPKLEGKLEYMDVGTPLSNKHYLGAPKGEMYGLNNSLSRFTPEVSMELRPQTNIPGLYITGQDVVSCGFSGALFAGAITAESILHRNVKTDLANLTKEVRAKMKTE</sequence>
<evidence type="ECO:0000313" key="9">
    <source>
        <dbReference type="Proteomes" id="UP001634394"/>
    </source>
</evidence>
<keyword evidence="7" id="KW-0812">Transmembrane</keyword>
<reference evidence="8 9" key="1">
    <citation type="submission" date="2024-11" db="EMBL/GenBank/DDBJ databases">
        <title>Chromosome-level genome assembly of the freshwater bivalve Anodonta woodiana.</title>
        <authorList>
            <person name="Chen X."/>
        </authorList>
    </citation>
    <scope>NUCLEOTIDE SEQUENCE [LARGE SCALE GENOMIC DNA]</scope>
    <source>
        <strain evidence="8">MN2024</strain>
        <tissue evidence="8">Gills</tissue>
    </source>
</reference>
<keyword evidence="7" id="KW-1133">Transmembrane helix</keyword>
<evidence type="ECO:0008006" key="10">
    <source>
        <dbReference type="Google" id="ProtNLM"/>
    </source>
</evidence>
<dbReference type="SUPFAM" id="SSF51905">
    <property type="entry name" value="FAD/NAD(P)-binding domain"/>
    <property type="match status" value="1"/>
</dbReference>
<evidence type="ECO:0000256" key="7">
    <source>
        <dbReference type="SAM" id="Phobius"/>
    </source>
</evidence>
<evidence type="ECO:0000256" key="5">
    <source>
        <dbReference type="ARBA" id="ARBA00022857"/>
    </source>
</evidence>
<dbReference type="PANTHER" id="PTHR46091">
    <property type="entry name" value="BLR7054 PROTEIN"/>
    <property type="match status" value="1"/>
</dbReference>
<keyword evidence="9" id="KW-1185">Reference proteome</keyword>
<keyword evidence="5" id="KW-0521">NADP</keyword>
<gene>
    <name evidence="8" type="ORF">ACJMK2_012010</name>
</gene>
<name>A0ABD3V9Y2_SINWO</name>
<evidence type="ECO:0000313" key="8">
    <source>
        <dbReference type="EMBL" id="KAL3857332.1"/>
    </source>
</evidence>
<keyword evidence="2" id="KW-0285">Flavoprotein</keyword>
<evidence type="ECO:0000256" key="6">
    <source>
        <dbReference type="ARBA" id="ARBA00023027"/>
    </source>
</evidence>